<keyword evidence="3" id="KW-0732">Signal</keyword>
<comment type="similarity">
    <text evidence="1">Belongs to the peptidase C1 family.</text>
</comment>
<dbReference type="Proteomes" id="UP001054857">
    <property type="component" value="Unassembled WGS sequence"/>
</dbReference>
<feature type="region of interest" description="Disordered" evidence="2">
    <location>
        <begin position="416"/>
        <end position="512"/>
    </location>
</feature>
<evidence type="ECO:0000256" key="3">
    <source>
        <dbReference type="SAM" id="SignalP"/>
    </source>
</evidence>
<dbReference type="CDD" id="cd02248">
    <property type="entry name" value="Peptidase_C1A"/>
    <property type="match status" value="1"/>
</dbReference>
<dbReference type="InterPro" id="IPR013128">
    <property type="entry name" value="Peptidase_C1A"/>
</dbReference>
<keyword evidence="6" id="KW-1185">Reference proteome</keyword>
<name>A0AAD3DX30_9CHLO</name>
<evidence type="ECO:0000313" key="5">
    <source>
        <dbReference type="EMBL" id="GFR48722.1"/>
    </source>
</evidence>
<dbReference type="InterPro" id="IPR025661">
    <property type="entry name" value="Pept_asp_AS"/>
</dbReference>
<feature type="compositionally biased region" description="Pro residues" evidence="2">
    <location>
        <begin position="427"/>
        <end position="512"/>
    </location>
</feature>
<dbReference type="PANTHER" id="PTHR12411">
    <property type="entry name" value="CYSTEINE PROTEASE FAMILY C1-RELATED"/>
    <property type="match status" value="1"/>
</dbReference>
<feature type="domain" description="Peptidase C1A papain C-terminal" evidence="4">
    <location>
        <begin position="193"/>
        <end position="416"/>
    </location>
</feature>
<dbReference type="Gene3D" id="3.90.70.10">
    <property type="entry name" value="Cysteine proteinases"/>
    <property type="match status" value="1"/>
</dbReference>
<evidence type="ECO:0000256" key="2">
    <source>
        <dbReference type="SAM" id="MobiDB-lite"/>
    </source>
</evidence>
<dbReference type="SMART" id="SM00645">
    <property type="entry name" value="Pept_C1"/>
    <property type="match status" value="1"/>
</dbReference>
<sequence length="733" mass="75919">MPRGMFLLLLTALGAVSVANSAVISCPAVAGYTFYRLQEVPAAYTIQTLTVTTPATIATTCASTMSCNAFTTLGELLIVPMKPVFTQMDVVDATLTNCDGIYVAASSTRSLTGLDPTKVSLSAITTAGNKSARNMNAAIAAANNVKTQLNGKNVKTMTTTDLASAFKAAVTPQAQANDTIGSYTLTDVMAAITDPAWDSRNVVNGSTYNFISSVKDQGSCGSCVSFAVTSTAEAAVATVSKMTTNTNDYSEQWLFFCGVTTSVPTCNTGWYGGAAVSVIASKNIPYEINYPYVPSSTTPCALKSSPEIRAGGSFSWTSYADLTLAKAHIRNYGSVTTYFAVFNDFFYWSATSAPYAWDGVSPLAGYHQVTVVGYDDTGSYWIVKNSWGTGWGDKGYIRMSYSNGCGLMSGDGDNIIGMTWTPSGVSSPPPPPPPMSPPPPSPPPPKSPPPPPPPSPSPKSPPPKVSPSPPPNVRVSPSPPPLKSPPPTLSPPPPTLSPPPPLRSPPPPPVSSPPPPVPFCGDGICRGNETCSSCPSDCGTCAVCGDGKCNGGETCLTCLKDCGILQSNGNRTCCGDGICSAGETNALCSSDCPLNVCKRNGICEYSAGERCYNSATKTGCLDCGYCSSAYYCGDGKCTRTRSYSEGCYTCAKDCGACSSANGAGSTPNSGLYCGDGICNNGETKDTCPRDCHGPSALCYPAPGTPYTSEVSGNSGNVNCNSNASGRRMLSVNA</sequence>
<protein>
    <recommendedName>
        <fullName evidence="4">Peptidase C1A papain C-terminal domain-containing protein</fullName>
    </recommendedName>
</protein>
<dbReference type="PROSITE" id="PS00640">
    <property type="entry name" value="THIOL_PROTEASE_ASN"/>
    <property type="match status" value="1"/>
</dbReference>
<reference evidence="5 6" key="1">
    <citation type="journal article" date="2021" name="Sci. Rep.">
        <title>Genome sequencing of the multicellular alga Astrephomene provides insights into convergent evolution of germ-soma differentiation.</title>
        <authorList>
            <person name="Yamashita S."/>
            <person name="Yamamoto K."/>
            <person name="Matsuzaki R."/>
            <person name="Suzuki S."/>
            <person name="Yamaguchi H."/>
            <person name="Hirooka S."/>
            <person name="Minakuchi Y."/>
            <person name="Miyagishima S."/>
            <person name="Kawachi M."/>
            <person name="Toyoda A."/>
            <person name="Nozaki H."/>
        </authorList>
    </citation>
    <scope>NUCLEOTIDE SEQUENCE [LARGE SCALE GENOMIC DNA]</scope>
    <source>
        <strain evidence="5 6">NIES-4017</strain>
    </source>
</reference>
<dbReference type="GO" id="GO:0008234">
    <property type="term" value="F:cysteine-type peptidase activity"/>
    <property type="evidence" value="ECO:0007669"/>
    <property type="project" value="InterPro"/>
</dbReference>
<dbReference type="PROSITE" id="PS51257">
    <property type="entry name" value="PROKAR_LIPOPROTEIN"/>
    <property type="match status" value="1"/>
</dbReference>
<feature type="signal peptide" evidence="3">
    <location>
        <begin position="1"/>
        <end position="21"/>
    </location>
</feature>
<evidence type="ECO:0000259" key="4">
    <source>
        <dbReference type="SMART" id="SM00645"/>
    </source>
</evidence>
<evidence type="ECO:0000256" key="1">
    <source>
        <dbReference type="ARBA" id="ARBA00008455"/>
    </source>
</evidence>
<dbReference type="InterPro" id="IPR038765">
    <property type="entry name" value="Papain-like_cys_pep_sf"/>
</dbReference>
<dbReference type="InterPro" id="IPR000668">
    <property type="entry name" value="Peptidase_C1A_C"/>
</dbReference>
<dbReference type="Pfam" id="PF00112">
    <property type="entry name" value="Peptidase_C1"/>
    <property type="match status" value="1"/>
</dbReference>
<dbReference type="InterPro" id="IPR039417">
    <property type="entry name" value="Peptidase_C1A_papain-like"/>
</dbReference>
<organism evidence="5 6">
    <name type="scientific">Astrephomene gubernaculifera</name>
    <dbReference type="NCBI Taxonomy" id="47775"/>
    <lineage>
        <taxon>Eukaryota</taxon>
        <taxon>Viridiplantae</taxon>
        <taxon>Chlorophyta</taxon>
        <taxon>core chlorophytes</taxon>
        <taxon>Chlorophyceae</taxon>
        <taxon>CS clade</taxon>
        <taxon>Chlamydomonadales</taxon>
        <taxon>Astrephomenaceae</taxon>
        <taxon>Astrephomene</taxon>
    </lineage>
</organism>
<dbReference type="GO" id="GO:0006508">
    <property type="term" value="P:proteolysis"/>
    <property type="evidence" value="ECO:0007669"/>
    <property type="project" value="InterPro"/>
</dbReference>
<feature type="chain" id="PRO_5042010290" description="Peptidase C1A papain C-terminal domain-containing protein" evidence="3">
    <location>
        <begin position="22"/>
        <end position="733"/>
    </location>
</feature>
<proteinExistence type="inferred from homology"/>
<evidence type="ECO:0000313" key="6">
    <source>
        <dbReference type="Proteomes" id="UP001054857"/>
    </source>
</evidence>
<dbReference type="EMBL" id="BMAR01000025">
    <property type="protein sequence ID" value="GFR48722.1"/>
    <property type="molecule type" value="Genomic_DNA"/>
</dbReference>
<dbReference type="SUPFAM" id="SSF54001">
    <property type="entry name" value="Cysteine proteinases"/>
    <property type="match status" value="1"/>
</dbReference>
<comment type="caution">
    <text evidence="5">The sequence shown here is derived from an EMBL/GenBank/DDBJ whole genome shotgun (WGS) entry which is preliminary data.</text>
</comment>
<gene>
    <name evidence="5" type="ORF">Agub_g10679</name>
</gene>
<accession>A0AAD3DX30</accession>
<dbReference type="PRINTS" id="PR01217">
    <property type="entry name" value="PRICHEXTENSN"/>
</dbReference>
<dbReference type="AlphaFoldDB" id="A0AAD3DX30"/>